<proteinExistence type="predicted"/>
<dbReference type="NCBIfam" id="TIGR00099">
    <property type="entry name" value="Cof-subfamily"/>
    <property type="match status" value="1"/>
</dbReference>
<dbReference type="OrthoDB" id="9814970at2"/>
<dbReference type="Gene3D" id="3.40.50.1000">
    <property type="entry name" value="HAD superfamily/HAD-like"/>
    <property type="match status" value="1"/>
</dbReference>
<dbReference type="PANTHER" id="PTHR10000:SF8">
    <property type="entry name" value="HAD SUPERFAMILY HYDROLASE-LIKE, TYPE 3"/>
    <property type="match status" value="1"/>
</dbReference>
<evidence type="ECO:0000313" key="2">
    <source>
        <dbReference type="Proteomes" id="UP000306229"/>
    </source>
</evidence>
<dbReference type="Pfam" id="PF08282">
    <property type="entry name" value="Hydrolase_3"/>
    <property type="match status" value="1"/>
</dbReference>
<dbReference type="SFLD" id="SFLDG01140">
    <property type="entry name" value="C2.B:_Phosphomannomutase_and_P"/>
    <property type="match status" value="1"/>
</dbReference>
<dbReference type="GO" id="GO:0000287">
    <property type="term" value="F:magnesium ion binding"/>
    <property type="evidence" value="ECO:0007669"/>
    <property type="project" value="TreeGrafter"/>
</dbReference>
<dbReference type="SUPFAM" id="SSF56784">
    <property type="entry name" value="HAD-like"/>
    <property type="match status" value="1"/>
</dbReference>
<dbReference type="AlphaFoldDB" id="A0A5B7TS55"/>
<evidence type="ECO:0000313" key="1">
    <source>
        <dbReference type="EMBL" id="QCX38004.1"/>
    </source>
</evidence>
<dbReference type="PROSITE" id="PS01228">
    <property type="entry name" value="COF_1"/>
    <property type="match status" value="1"/>
</dbReference>
<dbReference type="InterPro" id="IPR023214">
    <property type="entry name" value="HAD_sf"/>
</dbReference>
<dbReference type="KEGG" id="fbe:FF125_05980"/>
<dbReference type="PANTHER" id="PTHR10000">
    <property type="entry name" value="PHOSPHOSERINE PHOSPHATASE"/>
    <property type="match status" value="1"/>
</dbReference>
<reference evidence="1 2" key="1">
    <citation type="submission" date="2019-05" db="EMBL/GenBank/DDBJ databases">
        <title>Algicella ahnfeltiae gen. nov., sp. nov., a novel marine bacterium of the family Flavobacteriaceae isolated from a red alga.</title>
        <authorList>
            <person name="Nedashkovskaya O.I."/>
            <person name="Kukhlevskiy A.D."/>
            <person name="Kim S.-G."/>
            <person name="Zhukova N.V."/>
            <person name="Mikhailov V.V."/>
        </authorList>
    </citation>
    <scope>NUCLEOTIDE SEQUENCE [LARGE SCALE GENOMIC DNA]</scope>
    <source>
        <strain evidence="1 2">10Alg115</strain>
    </source>
</reference>
<gene>
    <name evidence="1" type="ORF">FF125_05980</name>
</gene>
<organism evidence="1 2">
    <name type="scientific">Aureibaculum algae</name>
    <dbReference type="NCBI Taxonomy" id="2584122"/>
    <lineage>
        <taxon>Bacteria</taxon>
        <taxon>Pseudomonadati</taxon>
        <taxon>Bacteroidota</taxon>
        <taxon>Flavobacteriia</taxon>
        <taxon>Flavobacteriales</taxon>
        <taxon>Flavobacteriaceae</taxon>
        <taxon>Aureibaculum</taxon>
    </lineage>
</organism>
<protein>
    <submittedName>
        <fullName evidence="1">HAD family phosphatase</fullName>
    </submittedName>
</protein>
<dbReference type="SFLD" id="SFLDG01144">
    <property type="entry name" value="C2.B.4:_PGP_Like"/>
    <property type="match status" value="1"/>
</dbReference>
<dbReference type="GO" id="GO:0005829">
    <property type="term" value="C:cytosol"/>
    <property type="evidence" value="ECO:0007669"/>
    <property type="project" value="TreeGrafter"/>
</dbReference>
<dbReference type="Gene3D" id="3.30.1240.10">
    <property type="match status" value="1"/>
</dbReference>
<dbReference type="Proteomes" id="UP000306229">
    <property type="component" value="Chromosome"/>
</dbReference>
<dbReference type="InterPro" id="IPR006379">
    <property type="entry name" value="HAD-SF_hydro_IIB"/>
</dbReference>
<dbReference type="EMBL" id="CP040749">
    <property type="protein sequence ID" value="QCX38004.1"/>
    <property type="molecule type" value="Genomic_DNA"/>
</dbReference>
<keyword evidence="2" id="KW-1185">Reference proteome</keyword>
<dbReference type="NCBIfam" id="TIGR01484">
    <property type="entry name" value="HAD-SF-IIB"/>
    <property type="match status" value="1"/>
</dbReference>
<dbReference type="CDD" id="cd07518">
    <property type="entry name" value="HAD_YbiV-Like"/>
    <property type="match status" value="1"/>
</dbReference>
<sequence>MDLSKVKLVVTDMDGTLLNANHEVSSRFFTLYEQLKGYIHFVAASGRQYQSMTSKLETIKDDITIIAENGGIAMQGKTEIMLTHLPNKKIQQLIPLIRQIVGGYIVLCGKRRAYIETEDQSFISLFDEFYNTYEIVNDLTKITNDEILKIAVYHFNSSETFLYPKLKHLENDLKIKVSGQNWLDISDLNANKGYALSHLQQSMGVTKDETMVFGDYNNDLEMLELAHFSYAMENAHPNVKEVANFLTKSNKEQGVEIVLEQLLQAKLKSNVRH</sequence>
<dbReference type="InterPro" id="IPR000150">
    <property type="entry name" value="Cof"/>
</dbReference>
<dbReference type="GO" id="GO:0016791">
    <property type="term" value="F:phosphatase activity"/>
    <property type="evidence" value="ECO:0007669"/>
    <property type="project" value="TreeGrafter"/>
</dbReference>
<dbReference type="InterPro" id="IPR036412">
    <property type="entry name" value="HAD-like_sf"/>
</dbReference>
<dbReference type="SFLD" id="SFLDS00003">
    <property type="entry name" value="Haloacid_Dehalogenase"/>
    <property type="match status" value="1"/>
</dbReference>
<name>A0A5B7TS55_9FLAO</name>
<dbReference type="RefSeq" id="WP_138948917.1">
    <property type="nucleotide sequence ID" value="NZ_CP040749.1"/>
</dbReference>
<accession>A0A5B7TS55</accession>